<sequence length="225" mass="23839">MLIAEDLLLLLLDDETGKASKGQELPPALGGALLVELAMLGAVELEPKQGLFGSAKVHAETGPALEDPLLAHALAVVQDKPRRAQSVVEKLGKGAKETLADRLVERGVLERREDRVLGLFPRTTWPTKDAGHEQQLRATLTAVLTTEQPPDERTAALVSLLSAIDHAHKVVDHPGLSNREVKKRAKQIAEGDWASKAVKDSVQAAQAATTAAIVAVTATTTAGTN</sequence>
<dbReference type="OrthoDB" id="4962633at2"/>
<evidence type="ECO:0000256" key="2">
    <source>
        <dbReference type="ARBA" id="ARBA00023034"/>
    </source>
</evidence>
<dbReference type="Proteomes" id="UP000281708">
    <property type="component" value="Unassembled WGS sequence"/>
</dbReference>
<keyword evidence="3" id="KW-0446">Lipid-binding</keyword>
<accession>A0A3L8NXG2</accession>
<keyword evidence="4" id="KW-0472">Membrane</keyword>
<keyword evidence="2" id="KW-0333">Golgi apparatus</keyword>
<dbReference type="PANTHER" id="PTHR12704:SF2">
    <property type="entry name" value="GOLGI PHOSPHOPROTEIN 3 HOMOLOG SAURON"/>
    <property type="match status" value="1"/>
</dbReference>
<dbReference type="AlphaFoldDB" id="A0A3L8NXG2"/>
<proteinExistence type="predicted"/>
<dbReference type="InterPro" id="IPR038261">
    <property type="entry name" value="GPP34-like_sf"/>
</dbReference>
<gene>
    <name evidence="5" type="ORF">D9V37_17110</name>
</gene>
<dbReference type="GO" id="GO:0006890">
    <property type="term" value="P:retrograde vesicle-mediated transport, Golgi to endoplasmic reticulum"/>
    <property type="evidence" value="ECO:0007669"/>
    <property type="project" value="TreeGrafter"/>
</dbReference>
<dbReference type="GO" id="GO:0005829">
    <property type="term" value="C:cytosol"/>
    <property type="evidence" value="ECO:0007669"/>
    <property type="project" value="TreeGrafter"/>
</dbReference>
<dbReference type="RefSeq" id="WP_121807346.1">
    <property type="nucleotide sequence ID" value="NZ_RDBE01000010.1"/>
</dbReference>
<evidence type="ECO:0000313" key="5">
    <source>
        <dbReference type="EMBL" id="RLV47840.1"/>
    </source>
</evidence>
<dbReference type="Pfam" id="PF05719">
    <property type="entry name" value="GPP34"/>
    <property type="match status" value="1"/>
</dbReference>
<keyword evidence="6" id="KW-1185">Reference proteome</keyword>
<reference evidence="5 6" key="1">
    <citation type="submission" date="2018-10" db="EMBL/GenBank/DDBJ databases">
        <title>Marmoricola sp. 4Q3S-7 whole genome shotgun sequence.</title>
        <authorList>
            <person name="Li F."/>
        </authorList>
    </citation>
    <scope>NUCLEOTIDE SEQUENCE [LARGE SCALE GENOMIC DNA]</scope>
    <source>
        <strain evidence="5 6">4Q3S-7</strain>
    </source>
</reference>
<dbReference type="Gene3D" id="1.10.3630.10">
    <property type="entry name" value="yeast vps74-n-term truncation variant domain like"/>
    <property type="match status" value="1"/>
</dbReference>
<dbReference type="PANTHER" id="PTHR12704">
    <property type="entry name" value="TRANS-GOLGI PROTEIN GMX33"/>
    <property type="match status" value="1"/>
</dbReference>
<protein>
    <submittedName>
        <fullName evidence="5">GPP34 family phosphoprotein</fullName>
    </submittedName>
</protein>
<dbReference type="InterPro" id="IPR008628">
    <property type="entry name" value="GPP34-like"/>
</dbReference>
<dbReference type="GO" id="GO:0012505">
    <property type="term" value="C:endomembrane system"/>
    <property type="evidence" value="ECO:0007669"/>
    <property type="project" value="UniProtKB-ARBA"/>
</dbReference>
<dbReference type="GO" id="GO:0043001">
    <property type="term" value="P:Golgi to plasma membrane protein transport"/>
    <property type="evidence" value="ECO:0007669"/>
    <property type="project" value="TreeGrafter"/>
</dbReference>
<comment type="subcellular location">
    <subcellularLocation>
        <location evidence="1">Golgi apparatus membrane</location>
        <topology evidence="1">Peripheral membrane protein</topology>
        <orientation evidence="1">Cytoplasmic side</orientation>
    </subcellularLocation>
</comment>
<dbReference type="EMBL" id="RDBE01000010">
    <property type="protein sequence ID" value="RLV47840.1"/>
    <property type="molecule type" value="Genomic_DNA"/>
</dbReference>
<dbReference type="GO" id="GO:0007030">
    <property type="term" value="P:Golgi organization"/>
    <property type="evidence" value="ECO:0007669"/>
    <property type="project" value="TreeGrafter"/>
</dbReference>
<dbReference type="GO" id="GO:0048194">
    <property type="term" value="P:Golgi vesicle budding"/>
    <property type="evidence" value="ECO:0007669"/>
    <property type="project" value="TreeGrafter"/>
</dbReference>
<name>A0A3L8NXG2_9ACTN</name>
<evidence type="ECO:0000256" key="3">
    <source>
        <dbReference type="ARBA" id="ARBA00023121"/>
    </source>
</evidence>
<evidence type="ECO:0000313" key="6">
    <source>
        <dbReference type="Proteomes" id="UP000281708"/>
    </source>
</evidence>
<organism evidence="5 6">
    <name type="scientific">Nocardioides mangrovicus</name>
    <dbReference type="NCBI Taxonomy" id="2478913"/>
    <lineage>
        <taxon>Bacteria</taxon>
        <taxon>Bacillati</taxon>
        <taxon>Actinomycetota</taxon>
        <taxon>Actinomycetes</taxon>
        <taxon>Propionibacteriales</taxon>
        <taxon>Nocardioidaceae</taxon>
        <taxon>Nocardioides</taxon>
    </lineage>
</organism>
<evidence type="ECO:0000256" key="4">
    <source>
        <dbReference type="ARBA" id="ARBA00023136"/>
    </source>
</evidence>
<dbReference type="GO" id="GO:0070273">
    <property type="term" value="F:phosphatidylinositol-4-phosphate binding"/>
    <property type="evidence" value="ECO:0007669"/>
    <property type="project" value="InterPro"/>
</dbReference>
<comment type="caution">
    <text evidence="5">The sequence shown here is derived from an EMBL/GenBank/DDBJ whole genome shotgun (WGS) entry which is preliminary data.</text>
</comment>
<evidence type="ECO:0000256" key="1">
    <source>
        <dbReference type="ARBA" id="ARBA00004255"/>
    </source>
</evidence>